<evidence type="ECO:0000256" key="1">
    <source>
        <dbReference type="SAM" id="Coils"/>
    </source>
</evidence>
<dbReference type="PROSITE" id="PS50003">
    <property type="entry name" value="PH_DOMAIN"/>
    <property type="match status" value="1"/>
</dbReference>
<dbReference type="InterPro" id="IPR001849">
    <property type="entry name" value="PH_domain"/>
</dbReference>
<feature type="domain" description="PH" evidence="2">
    <location>
        <begin position="203"/>
        <end position="295"/>
    </location>
</feature>
<accession>A0AAV7Y9J7</accession>
<keyword evidence="1" id="KW-0175">Coiled coil</keyword>
<dbReference type="InterPro" id="IPR011993">
    <property type="entry name" value="PH-like_dom_sf"/>
</dbReference>
<protein>
    <submittedName>
        <fullName evidence="3">Filament-like plant protein</fullName>
    </submittedName>
</protein>
<dbReference type="SMART" id="SM00233">
    <property type="entry name" value="PH"/>
    <property type="match status" value="1"/>
</dbReference>
<proteinExistence type="predicted"/>
<organism evidence="3 4">
    <name type="scientific">Anaeramoeba flamelloides</name>
    <dbReference type="NCBI Taxonomy" id="1746091"/>
    <lineage>
        <taxon>Eukaryota</taxon>
        <taxon>Metamonada</taxon>
        <taxon>Anaeramoebidae</taxon>
        <taxon>Anaeramoeba</taxon>
    </lineage>
</organism>
<dbReference type="AlphaFoldDB" id="A0AAV7Y9J7"/>
<feature type="coiled-coil region" evidence="1">
    <location>
        <begin position="3"/>
        <end position="140"/>
    </location>
</feature>
<evidence type="ECO:0000259" key="2">
    <source>
        <dbReference type="PROSITE" id="PS50003"/>
    </source>
</evidence>
<dbReference type="Gene3D" id="2.30.29.30">
    <property type="entry name" value="Pleckstrin-homology domain (PH domain)/Phosphotyrosine-binding domain (PTB)"/>
    <property type="match status" value="1"/>
</dbReference>
<dbReference type="SUPFAM" id="SSF50729">
    <property type="entry name" value="PH domain-like"/>
    <property type="match status" value="1"/>
</dbReference>
<name>A0AAV7Y9J7_9EUKA</name>
<evidence type="ECO:0000313" key="3">
    <source>
        <dbReference type="EMBL" id="KAJ3425661.1"/>
    </source>
</evidence>
<evidence type="ECO:0000313" key="4">
    <source>
        <dbReference type="Proteomes" id="UP001146793"/>
    </source>
</evidence>
<dbReference type="Proteomes" id="UP001146793">
    <property type="component" value="Unassembled WGS sequence"/>
</dbReference>
<dbReference type="EMBL" id="JANTQA010000070">
    <property type="protein sequence ID" value="KAJ3425661.1"/>
    <property type="molecule type" value="Genomic_DNA"/>
</dbReference>
<comment type="caution">
    <text evidence="3">The sequence shown here is derived from an EMBL/GenBank/DDBJ whole genome shotgun (WGS) entry which is preliminary data.</text>
</comment>
<gene>
    <name evidence="3" type="ORF">M0812_28106</name>
</gene>
<sequence length="318" mass="37362">MALQELSNELDQVKGERDSLIDFIKENLSNFEREKQDLGLVLSECEDDKQVLLNAIQELKVKLDHLTGQNEELIVHVLNENRNLEQTLHDLEAHLKQLEQDKFTLIKDGENELGALRRRIKELEDKLNKYKSEIDIILAGTGILEERLKREIEAKKIAQKRFDSEKKHILSSTKKDKSEMLKYVNTQLTKWNISDLVHVYDPTATRRKILAGKKRWNPRKMVVKNGQLSLFKTEKTNKPERLIYLEGPRVTMPIYKEYKRKFCILVKTSATEVIFALDSDMKQKKWVRSLKNSRKSTVLEERVKDKQRQAFQSKYGKK</sequence>
<dbReference type="Pfam" id="PF00169">
    <property type="entry name" value="PH"/>
    <property type="match status" value="1"/>
</dbReference>
<reference evidence="3" key="1">
    <citation type="submission" date="2022-08" db="EMBL/GenBank/DDBJ databases">
        <title>Novel sulphate-reducing endosymbionts in the free-living metamonad Anaeramoeba.</title>
        <authorList>
            <person name="Jerlstrom-Hultqvist J."/>
            <person name="Cepicka I."/>
            <person name="Gallot-Lavallee L."/>
            <person name="Salas-Leiva D."/>
            <person name="Curtis B.A."/>
            <person name="Zahonova K."/>
            <person name="Pipaliya S."/>
            <person name="Dacks J."/>
            <person name="Roger A.J."/>
        </authorList>
    </citation>
    <scope>NUCLEOTIDE SEQUENCE</scope>
    <source>
        <strain evidence="3">Busselton2</strain>
    </source>
</reference>